<keyword evidence="2" id="KW-1185">Reference proteome</keyword>
<organism evidence="1 2">
    <name type="scientific">Sphaerosporella brunnea</name>
    <dbReference type="NCBI Taxonomy" id="1250544"/>
    <lineage>
        <taxon>Eukaryota</taxon>
        <taxon>Fungi</taxon>
        <taxon>Dikarya</taxon>
        <taxon>Ascomycota</taxon>
        <taxon>Pezizomycotina</taxon>
        <taxon>Pezizomycetes</taxon>
        <taxon>Pezizales</taxon>
        <taxon>Pyronemataceae</taxon>
        <taxon>Sphaerosporella</taxon>
    </lineage>
</organism>
<dbReference type="InParanoid" id="A0A5J5EX63"/>
<gene>
    <name evidence="1" type="ORF">FN846DRAFT_948188</name>
</gene>
<dbReference type="AlphaFoldDB" id="A0A5J5EX63"/>
<comment type="caution">
    <text evidence="1">The sequence shown here is derived from an EMBL/GenBank/DDBJ whole genome shotgun (WGS) entry which is preliminary data.</text>
</comment>
<protein>
    <submittedName>
        <fullName evidence="1">Uncharacterized protein</fullName>
    </submittedName>
</protein>
<reference evidence="1 2" key="1">
    <citation type="submission" date="2019-09" db="EMBL/GenBank/DDBJ databases">
        <title>Draft genome of the ectomycorrhizal ascomycete Sphaerosporella brunnea.</title>
        <authorList>
            <consortium name="DOE Joint Genome Institute"/>
            <person name="Benucci G.M."/>
            <person name="Marozzi G."/>
            <person name="Antonielli L."/>
            <person name="Sanchez S."/>
            <person name="Marco P."/>
            <person name="Wang X."/>
            <person name="Falini L.B."/>
            <person name="Barry K."/>
            <person name="Haridas S."/>
            <person name="Lipzen A."/>
            <person name="Labutti K."/>
            <person name="Grigoriev I.V."/>
            <person name="Murat C."/>
            <person name="Martin F."/>
            <person name="Albertini E."/>
            <person name="Donnini D."/>
            <person name="Bonito G."/>
        </authorList>
    </citation>
    <scope>NUCLEOTIDE SEQUENCE [LARGE SCALE GENOMIC DNA]</scope>
    <source>
        <strain evidence="1 2">Sb_GMNB300</strain>
    </source>
</reference>
<evidence type="ECO:0000313" key="1">
    <source>
        <dbReference type="EMBL" id="KAA8906637.1"/>
    </source>
</evidence>
<accession>A0A5J5EX63</accession>
<evidence type="ECO:0000313" key="2">
    <source>
        <dbReference type="Proteomes" id="UP000326924"/>
    </source>
</evidence>
<dbReference type="OrthoDB" id="5305166at2759"/>
<name>A0A5J5EX63_9PEZI</name>
<dbReference type="EMBL" id="VXIS01000087">
    <property type="protein sequence ID" value="KAA8906637.1"/>
    <property type="molecule type" value="Genomic_DNA"/>
</dbReference>
<sequence>MIASRGSVEPVAKAYERALLQAHQKLTIPIYGCGLLPDPARLDSNKFSNLFWAMRQMTNQTCVDPGEAKEFSDIRMPWTADWRFAVVNRGDVRQCEWWQELANVAEALHYVCYFSEVGEGVGERSSGTEALAWGRKKEGDLRWCMRYSKRGWEEDLFERQCLGV</sequence>
<proteinExistence type="predicted"/>
<dbReference type="Proteomes" id="UP000326924">
    <property type="component" value="Unassembled WGS sequence"/>
</dbReference>